<reference evidence="1" key="1">
    <citation type="submission" date="2019-04" db="EMBL/GenBank/DDBJ databases">
        <title>Microbes associate with the intestines of laboratory mice.</title>
        <authorList>
            <person name="Navarre W."/>
            <person name="Wong E."/>
            <person name="Huang K."/>
            <person name="Tropini C."/>
            <person name="Ng K."/>
            <person name="Yu B."/>
        </authorList>
    </citation>
    <scope>NUCLEOTIDE SEQUENCE</scope>
    <source>
        <strain evidence="1">NM09_H32</strain>
    </source>
</reference>
<evidence type="ECO:0000313" key="2">
    <source>
        <dbReference type="Proteomes" id="UP000308836"/>
    </source>
</evidence>
<protein>
    <submittedName>
        <fullName evidence="1">Uncharacterized protein</fullName>
    </submittedName>
</protein>
<dbReference type="Proteomes" id="UP000308836">
    <property type="component" value="Unassembled WGS sequence"/>
</dbReference>
<keyword evidence="2" id="KW-1185">Reference proteome</keyword>
<organism evidence="1 2">
    <name type="scientific">Dubosiella muris</name>
    <dbReference type="NCBI Taxonomy" id="3038133"/>
    <lineage>
        <taxon>Bacteria</taxon>
        <taxon>Bacillati</taxon>
        <taxon>Bacillota</taxon>
        <taxon>Erysipelotrichia</taxon>
        <taxon>Erysipelotrichales</taxon>
        <taxon>Erysipelotrichaceae</taxon>
        <taxon>Dubosiella</taxon>
    </lineage>
</organism>
<evidence type="ECO:0000313" key="1">
    <source>
        <dbReference type="EMBL" id="TGY65271.1"/>
    </source>
</evidence>
<proteinExistence type="predicted"/>
<dbReference type="EMBL" id="SRYG01000020">
    <property type="protein sequence ID" value="TGY65271.1"/>
    <property type="molecule type" value="Genomic_DNA"/>
</dbReference>
<sequence>MSLHEKREARTDALIQISQMLANGKENFYQFLETEEGKRLYKLAMTEVVAEIEISIAQGEITFDFDEGDYLLNEYNENDRREIGQILTRHLGRALQDIVDVLNKPKIQS</sequence>
<name>A0AC61R5P8_9FIRM</name>
<accession>A0AC61R5P8</accession>
<comment type="caution">
    <text evidence="1">The sequence shown here is derived from an EMBL/GenBank/DDBJ whole genome shotgun (WGS) entry which is preliminary data.</text>
</comment>
<gene>
    <name evidence="1" type="ORF">E5336_09610</name>
</gene>